<dbReference type="AlphaFoldDB" id="A0A0E4C7T1"/>
<dbReference type="EMBL" id="CGIH01000005">
    <property type="protein sequence ID" value="CFX12670.1"/>
    <property type="molecule type" value="Genomic_DNA"/>
</dbReference>
<evidence type="ECO:0000313" key="2">
    <source>
        <dbReference type="Proteomes" id="UP000045545"/>
    </source>
</evidence>
<keyword evidence="2" id="KW-1185">Reference proteome</keyword>
<protein>
    <submittedName>
        <fullName evidence="1">RloB-like protein</fullName>
    </submittedName>
</protein>
<name>A0A0E4C7T1_9FIRM</name>
<dbReference type="RefSeq" id="WP_046495506.1">
    <property type="nucleotide sequence ID" value="NZ_CGIH01000005.1"/>
</dbReference>
<dbReference type="Pfam" id="PF13707">
    <property type="entry name" value="RloB"/>
    <property type="match status" value="1"/>
</dbReference>
<dbReference type="STRING" id="690567.548"/>
<accession>A0A0E4C7T1</accession>
<dbReference type="OrthoDB" id="9796523at2"/>
<reference evidence="1 2" key="1">
    <citation type="submission" date="2015-03" db="EMBL/GenBank/DDBJ databases">
        <authorList>
            <person name="Murphy D."/>
        </authorList>
    </citation>
    <scope>NUCLEOTIDE SEQUENCE [LARGE SCALE GENOMIC DNA]</scope>
    <source>
        <strain evidence="1 2">OL-4</strain>
    </source>
</reference>
<proteinExistence type="predicted"/>
<sequence length="205" mass="24206">MAGKRDKQRKIREQRKILLIIIERGNQTERIYFNKFIRRNSIVQIEIPNCKITEAVKLIEYARAKAKEYAIDIGEGDKVWCVFDVDAKGDPELEKTKQLADKNGIKMALSNPSFELWFLLHTDYNSTRPFSDNDHLLRELKVRFPAYKKTNDYMFNSILLNQQQAIDKAKELIKYHTECGRRLCSKESNPCTHVFELVEYINYYC</sequence>
<gene>
    <name evidence="1" type="ORF">548</name>
</gene>
<evidence type="ECO:0000313" key="1">
    <source>
        <dbReference type="EMBL" id="CFX12670.1"/>
    </source>
</evidence>
<dbReference type="InterPro" id="IPR025591">
    <property type="entry name" value="RloB"/>
</dbReference>
<dbReference type="Proteomes" id="UP000045545">
    <property type="component" value="Unassembled WGS sequence"/>
</dbReference>
<organism evidence="1 2">
    <name type="scientific">Syntrophomonas zehnderi OL-4</name>
    <dbReference type="NCBI Taxonomy" id="690567"/>
    <lineage>
        <taxon>Bacteria</taxon>
        <taxon>Bacillati</taxon>
        <taxon>Bacillota</taxon>
        <taxon>Clostridia</taxon>
        <taxon>Eubacteriales</taxon>
        <taxon>Syntrophomonadaceae</taxon>
        <taxon>Syntrophomonas</taxon>
    </lineage>
</organism>